<feature type="region of interest" description="Disordered" evidence="13">
    <location>
        <begin position="469"/>
        <end position="506"/>
    </location>
</feature>
<dbReference type="GO" id="GO:0009055">
    <property type="term" value="F:electron transfer activity"/>
    <property type="evidence" value="ECO:0007669"/>
    <property type="project" value="UniProtKB-UniRule"/>
</dbReference>
<feature type="transmembrane region" description="Helical" evidence="12">
    <location>
        <begin position="368"/>
        <end position="390"/>
    </location>
</feature>
<evidence type="ECO:0000256" key="13">
    <source>
        <dbReference type="SAM" id="MobiDB-lite"/>
    </source>
</evidence>
<dbReference type="PANTHER" id="PTHR30365">
    <property type="entry name" value="CYTOCHROME D UBIQUINOL OXIDASE"/>
    <property type="match status" value="1"/>
</dbReference>
<sequence length="512" mass="56897">MDPLALARWQFGITTVYHFFMVPLTIGLSMMVAWFHTRWYRHRDEADLRLTKFFGKLFLINFAMGVVTGIVQEFQFGMGWADYSRFVGDVFGAPLAMEALVAFFLESTFLGLWIFGWGRIPEKLHLATIWAAAIGTWLSAYFIIAANSWMQHPVGATYNPETGRAEMTDIWAVLTNVTTLAAYPHVIAASVMTAGLFVAGIAAWYLIRRDPGDPDRRGMRYAMRFGLWLTLAASAVVIISGDEQARIMFDQQPMKMAAAEALCETEEGAGFSVFAVGNVDAECDVRSLVIPGLTSFLADRDFNATIPGVLDLQEEYSELYGEGDYRPNLIVTYWSFRAMMGFGFFGMGVAVVSLWLTRKGRALPTGRWMTPLTVFTMLTPFLGNAFGWIFTEMGRQPWVVAPNLDGDLKIALLTENAVSPSLSTTEVAISLFGFAAVYGILAVVEIFLLTRYVQAGPDSTMFALPVDHPWGDSDRDDDSGHDDHDRDDHDGDTPPDRGSPTDADDEQFAFAY</sequence>
<evidence type="ECO:0000256" key="12">
    <source>
        <dbReference type="PIRNR" id="PIRNR006446"/>
    </source>
</evidence>
<dbReference type="Proteomes" id="UP000294558">
    <property type="component" value="Unassembled WGS sequence"/>
</dbReference>
<keyword evidence="9 12" id="KW-1133">Transmembrane helix</keyword>
<accession>A0A4R7I000</accession>
<dbReference type="AlphaFoldDB" id="A0A4R7I000"/>
<keyword evidence="7 12" id="KW-0479">Metal-binding</keyword>
<evidence type="ECO:0000256" key="5">
    <source>
        <dbReference type="ARBA" id="ARBA00022617"/>
    </source>
</evidence>
<dbReference type="Pfam" id="PF01654">
    <property type="entry name" value="Cyt_bd_oxida_I"/>
    <property type="match status" value="1"/>
</dbReference>
<dbReference type="GO" id="GO:0070069">
    <property type="term" value="C:cytochrome complex"/>
    <property type="evidence" value="ECO:0007669"/>
    <property type="project" value="UniProtKB-UniRule"/>
</dbReference>
<dbReference type="GO" id="GO:0019646">
    <property type="term" value="P:aerobic electron transport chain"/>
    <property type="evidence" value="ECO:0007669"/>
    <property type="project" value="InterPro"/>
</dbReference>
<feature type="transmembrane region" description="Helical" evidence="12">
    <location>
        <begin position="95"/>
        <end position="115"/>
    </location>
</feature>
<organism evidence="14 15">
    <name type="scientific">Ilumatobacter fluminis</name>
    <dbReference type="NCBI Taxonomy" id="467091"/>
    <lineage>
        <taxon>Bacteria</taxon>
        <taxon>Bacillati</taxon>
        <taxon>Actinomycetota</taxon>
        <taxon>Acidimicrobiia</taxon>
        <taxon>Acidimicrobiales</taxon>
        <taxon>Ilumatobacteraceae</taxon>
        <taxon>Ilumatobacter</taxon>
    </lineage>
</organism>
<evidence type="ECO:0000256" key="1">
    <source>
        <dbReference type="ARBA" id="ARBA00004651"/>
    </source>
</evidence>
<evidence type="ECO:0000313" key="14">
    <source>
        <dbReference type="EMBL" id="TDT16139.1"/>
    </source>
</evidence>
<feature type="transmembrane region" description="Helical" evidence="12">
    <location>
        <begin position="186"/>
        <end position="207"/>
    </location>
</feature>
<dbReference type="EMBL" id="SOAU01000001">
    <property type="protein sequence ID" value="TDT16139.1"/>
    <property type="molecule type" value="Genomic_DNA"/>
</dbReference>
<keyword evidence="6 12" id="KW-0812">Transmembrane</keyword>
<dbReference type="PANTHER" id="PTHR30365:SF15">
    <property type="entry name" value="CYTOCHROME BD UBIQUINOL OXIDASE SUBUNIT 1"/>
    <property type="match status" value="1"/>
</dbReference>
<dbReference type="OrthoDB" id="9807042at2"/>
<dbReference type="RefSeq" id="WP_133868537.1">
    <property type="nucleotide sequence ID" value="NZ_SOAU01000001.1"/>
</dbReference>
<keyword evidence="4 12" id="KW-1003">Cell membrane</keyword>
<dbReference type="GO" id="GO:0020037">
    <property type="term" value="F:heme binding"/>
    <property type="evidence" value="ECO:0007669"/>
    <property type="project" value="TreeGrafter"/>
</dbReference>
<keyword evidence="3 12" id="KW-0813">Transport</keyword>
<feature type="transmembrane region" description="Helical" evidence="12">
    <location>
        <begin position="127"/>
        <end position="150"/>
    </location>
</feature>
<evidence type="ECO:0000256" key="7">
    <source>
        <dbReference type="ARBA" id="ARBA00022723"/>
    </source>
</evidence>
<comment type="similarity">
    <text evidence="2 12">Belongs to the cytochrome ubiquinol oxidase subunit 1 family.</text>
</comment>
<proteinExistence type="inferred from homology"/>
<name>A0A4R7I000_9ACTN</name>
<keyword evidence="8 12" id="KW-0249">Electron transport</keyword>
<dbReference type="GO" id="GO:0016682">
    <property type="term" value="F:oxidoreductase activity, acting on diphenols and related substances as donors, oxygen as acceptor"/>
    <property type="evidence" value="ECO:0007669"/>
    <property type="project" value="TreeGrafter"/>
</dbReference>
<evidence type="ECO:0000256" key="8">
    <source>
        <dbReference type="ARBA" id="ARBA00022982"/>
    </source>
</evidence>
<feature type="transmembrane region" description="Helical" evidence="12">
    <location>
        <begin position="16"/>
        <end position="36"/>
    </location>
</feature>
<keyword evidence="10 12" id="KW-0408">Iron</keyword>
<dbReference type="PIRSF" id="PIRSF006446">
    <property type="entry name" value="Cyt_quinol_oxidase_1"/>
    <property type="match status" value="1"/>
</dbReference>
<evidence type="ECO:0000256" key="4">
    <source>
        <dbReference type="ARBA" id="ARBA00022475"/>
    </source>
</evidence>
<evidence type="ECO:0000256" key="3">
    <source>
        <dbReference type="ARBA" id="ARBA00022448"/>
    </source>
</evidence>
<comment type="subcellular location">
    <subcellularLocation>
        <location evidence="1">Cell membrane</location>
        <topology evidence="1">Multi-pass membrane protein</topology>
    </subcellularLocation>
</comment>
<keyword evidence="5 12" id="KW-0349">Heme</keyword>
<reference evidence="14 15" key="1">
    <citation type="submission" date="2019-03" db="EMBL/GenBank/DDBJ databases">
        <title>Sequencing the genomes of 1000 actinobacteria strains.</title>
        <authorList>
            <person name="Klenk H.-P."/>
        </authorList>
    </citation>
    <scope>NUCLEOTIDE SEQUENCE [LARGE SCALE GENOMIC DNA]</scope>
    <source>
        <strain evidence="14 15">DSM 18936</strain>
    </source>
</reference>
<evidence type="ECO:0000313" key="15">
    <source>
        <dbReference type="Proteomes" id="UP000294558"/>
    </source>
</evidence>
<evidence type="ECO:0000256" key="11">
    <source>
        <dbReference type="ARBA" id="ARBA00023136"/>
    </source>
</evidence>
<feature type="transmembrane region" description="Helical" evidence="12">
    <location>
        <begin position="57"/>
        <end position="75"/>
    </location>
</feature>
<feature type="compositionally biased region" description="Basic and acidic residues" evidence="13">
    <location>
        <begin position="481"/>
        <end position="495"/>
    </location>
</feature>
<dbReference type="GO" id="GO:0046872">
    <property type="term" value="F:metal ion binding"/>
    <property type="evidence" value="ECO:0007669"/>
    <property type="project" value="UniProtKB-UniRule"/>
</dbReference>
<feature type="transmembrane region" description="Helical" evidence="12">
    <location>
        <begin position="334"/>
        <end position="356"/>
    </location>
</feature>
<feature type="transmembrane region" description="Helical" evidence="12">
    <location>
        <begin position="427"/>
        <end position="449"/>
    </location>
</feature>
<evidence type="ECO:0000256" key="10">
    <source>
        <dbReference type="ARBA" id="ARBA00023004"/>
    </source>
</evidence>
<dbReference type="InterPro" id="IPR002585">
    <property type="entry name" value="Cyt-d_ubiquinol_oxidase_su_1"/>
</dbReference>
<feature type="transmembrane region" description="Helical" evidence="12">
    <location>
        <begin position="219"/>
        <end position="239"/>
    </location>
</feature>
<evidence type="ECO:0000256" key="6">
    <source>
        <dbReference type="ARBA" id="ARBA00022692"/>
    </source>
</evidence>
<dbReference type="GO" id="GO:0005886">
    <property type="term" value="C:plasma membrane"/>
    <property type="evidence" value="ECO:0007669"/>
    <property type="project" value="UniProtKB-SubCell"/>
</dbReference>
<comment type="caution">
    <text evidence="14">The sequence shown here is derived from an EMBL/GenBank/DDBJ whole genome shotgun (WGS) entry which is preliminary data.</text>
</comment>
<protein>
    <submittedName>
        <fullName evidence="14">Cytochrome bd-I ubiquinol oxidase subunit 1 apoprotein</fullName>
    </submittedName>
</protein>
<keyword evidence="11 12" id="KW-0472">Membrane</keyword>
<gene>
    <name evidence="14" type="ORF">BDK89_1721</name>
</gene>
<evidence type="ECO:0000256" key="9">
    <source>
        <dbReference type="ARBA" id="ARBA00022989"/>
    </source>
</evidence>
<evidence type="ECO:0000256" key="2">
    <source>
        <dbReference type="ARBA" id="ARBA00009819"/>
    </source>
</evidence>
<keyword evidence="15" id="KW-1185">Reference proteome</keyword>